<sequence>MLIFYTVNPEPEINAKAFIVRIFKEQDSHPRCLKTVCFPVTDPSRLQKARNQACKFGRLSVKELMDKELRNEGFRD</sequence>
<reference evidence="1" key="1">
    <citation type="submission" date="2024-03" db="EMBL/GenBank/DDBJ databases">
        <title>Diverse circular DNA viruses in blood, oral, and fecal samples of captive lemurs.</title>
        <authorList>
            <person name="Paietta E.N."/>
            <person name="Kraberger S."/>
            <person name="Lund M.C."/>
            <person name="Custer J.M."/>
            <person name="Vargas K.M."/>
            <person name="Ehmke E.E."/>
            <person name="Yoder A.D."/>
            <person name="Varsani A."/>
        </authorList>
    </citation>
    <scope>NUCLEOTIDE SEQUENCE</scope>
    <source>
        <strain evidence="1">Duke_24SS_5</strain>
    </source>
</reference>
<name>A0AAU8B2J1_9VIRU</name>
<proteinExistence type="predicted"/>
<organism evidence="1">
    <name type="scientific">Dulem virus 50</name>
    <dbReference type="NCBI Taxonomy" id="3145761"/>
    <lineage>
        <taxon>Viruses</taxon>
        <taxon>Monodnaviria</taxon>
        <taxon>Loebvirae</taxon>
        <taxon>Hofneiviricota</taxon>
        <taxon>Faserviricetes</taxon>
        <taxon>Tubulavirales</taxon>
        <taxon>Inoviridae</taxon>
        <taxon>Inovirus</taxon>
    </lineage>
</organism>
<protein>
    <submittedName>
        <fullName evidence="1">Uncharacterized protein</fullName>
    </submittedName>
</protein>
<accession>A0AAU8B2J1</accession>
<dbReference type="EMBL" id="PP511607">
    <property type="protein sequence ID" value="XCD05896.1"/>
    <property type="molecule type" value="Genomic_DNA"/>
</dbReference>
<evidence type="ECO:0000313" key="1">
    <source>
        <dbReference type="EMBL" id="XCD05896.1"/>
    </source>
</evidence>